<dbReference type="Proteomes" id="UP000029228">
    <property type="component" value="Unassembled WGS sequence"/>
</dbReference>
<protein>
    <recommendedName>
        <fullName evidence="4 6">dTDP-4-dehydrorhamnose reductase</fullName>
        <ecNumber evidence="3 6">1.1.1.133</ecNumber>
    </recommendedName>
</protein>
<keyword evidence="9" id="KW-1185">Reference proteome</keyword>
<dbReference type="InterPro" id="IPR005913">
    <property type="entry name" value="dTDP_dehydrorham_reduct"/>
</dbReference>
<dbReference type="EMBL" id="BBMR01000011">
    <property type="protein sequence ID" value="GAL22086.1"/>
    <property type="molecule type" value="Genomic_DNA"/>
</dbReference>
<comment type="pathway">
    <text evidence="1 6">Carbohydrate biosynthesis; dTDP-L-rhamnose biosynthesis.</text>
</comment>
<name>A0A090S3G2_9VIBR</name>
<evidence type="ECO:0000256" key="4">
    <source>
        <dbReference type="ARBA" id="ARBA00017099"/>
    </source>
</evidence>
<dbReference type="GO" id="GO:0009243">
    <property type="term" value="P:O antigen biosynthetic process"/>
    <property type="evidence" value="ECO:0007669"/>
    <property type="project" value="UniProtKB-UniPathway"/>
</dbReference>
<dbReference type="Pfam" id="PF04321">
    <property type="entry name" value="RmlD_sub_bind"/>
    <property type="match status" value="1"/>
</dbReference>
<keyword evidence="6 8" id="KW-0560">Oxidoreductase</keyword>
<dbReference type="CDD" id="cd05254">
    <property type="entry name" value="dTDP_HR_like_SDR_e"/>
    <property type="match status" value="1"/>
</dbReference>
<dbReference type="GO" id="GO:0019305">
    <property type="term" value="P:dTDP-rhamnose biosynthetic process"/>
    <property type="evidence" value="ECO:0007669"/>
    <property type="project" value="UniProtKB-UniPathway"/>
</dbReference>
<dbReference type="GO" id="GO:0008831">
    <property type="term" value="F:dTDP-4-dehydrorhamnose reductase activity"/>
    <property type="evidence" value="ECO:0007669"/>
    <property type="project" value="UniProtKB-EC"/>
</dbReference>
<organism evidence="8 9">
    <name type="scientific">Vibrio maritimus</name>
    <dbReference type="NCBI Taxonomy" id="990268"/>
    <lineage>
        <taxon>Bacteria</taxon>
        <taxon>Pseudomonadati</taxon>
        <taxon>Pseudomonadota</taxon>
        <taxon>Gammaproteobacteria</taxon>
        <taxon>Vibrionales</taxon>
        <taxon>Vibrionaceae</taxon>
        <taxon>Vibrio</taxon>
    </lineage>
</organism>
<comment type="cofactor">
    <cofactor evidence="6">
        <name>Mg(2+)</name>
        <dbReference type="ChEBI" id="CHEBI:18420"/>
    </cofactor>
    <text evidence="6">Binds 1 Mg(2+) ion per monomer.</text>
</comment>
<dbReference type="UniPathway" id="UPA00281"/>
<comment type="function">
    <text evidence="6">Catalyzes the reduction of dTDP-6-deoxy-L-lyxo-4-hexulose to yield dTDP-L-rhamnose.</text>
</comment>
<evidence type="ECO:0000259" key="7">
    <source>
        <dbReference type="Pfam" id="PF04321"/>
    </source>
</evidence>
<feature type="domain" description="RmlD-like substrate binding" evidence="7">
    <location>
        <begin position="1"/>
        <end position="286"/>
    </location>
</feature>
<evidence type="ECO:0000313" key="8">
    <source>
        <dbReference type="EMBL" id="GAL22086.1"/>
    </source>
</evidence>
<dbReference type="STRING" id="990268.JCM19235_2780"/>
<proteinExistence type="inferred from homology"/>
<evidence type="ECO:0000256" key="3">
    <source>
        <dbReference type="ARBA" id="ARBA00012929"/>
    </source>
</evidence>
<dbReference type="InterPro" id="IPR036291">
    <property type="entry name" value="NAD(P)-bd_dom_sf"/>
</dbReference>
<accession>A0A090S3G2</accession>
<dbReference type="PANTHER" id="PTHR10491:SF4">
    <property type="entry name" value="METHIONINE ADENOSYLTRANSFERASE 2 SUBUNIT BETA"/>
    <property type="match status" value="1"/>
</dbReference>
<evidence type="ECO:0000256" key="2">
    <source>
        <dbReference type="ARBA" id="ARBA00010944"/>
    </source>
</evidence>
<dbReference type="NCBIfam" id="TIGR01214">
    <property type="entry name" value="rmlD"/>
    <property type="match status" value="1"/>
</dbReference>
<evidence type="ECO:0000256" key="5">
    <source>
        <dbReference type="ARBA" id="ARBA00048200"/>
    </source>
</evidence>
<evidence type="ECO:0000256" key="1">
    <source>
        <dbReference type="ARBA" id="ARBA00004781"/>
    </source>
</evidence>
<dbReference type="AlphaFoldDB" id="A0A090S3G2"/>
<comment type="similarity">
    <text evidence="2 6">Belongs to the dTDP-4-dehydrorhamnose reductase family.</text>
</comment>
<sequence>MKVLITGSHGQVGHCLVNLLSKRSDIELVAYDRDNLDITDEHHVQTVLADVKPDVIINAAAHTAVDQAETDVELSYAINRDGPLYLAKAATQHSALLLHISTDYVFDGDNDVPYVETDTPNPKGVYGQSKLAGEEAVAANCANYAILRTAWVFGEHGNNFVKTMLRLGKDRPELGIIGDQFGGPTYAGDIAKALVTMMDNFTGSQQSGIYHFSGEPHVSWYQFANAIFDAAGKHDVLESLPAVNEITADQYPLPAPRPANSRLNCEKINETFNIKPSDWQAALKNIKAYC</sequence>
<keyword evidence="6" id="KW-0521">NADP</keyword>
<evidence type="ECO:0000313" key="9">
    <source>
        <dbReference type="Proteomes" id="UP000029228"/>
    </source>
</evidence>
<evidence type="ECO:0000256" key="6">
    <source>
        <dbReference type="RuleBase" id="RU364082"/>
    </source>
</evidence>
<dbReference type="OrthoDB" id="9803892at2"/>
<comment type="catalytic activity">
    <reaction evidence="5 6">
        <text>dTDP-beta-L-rhamnose + NADP(+) = dTDP-4-dehydro-beta-L-rhamnose + NADPH + H(+)</text>
        <dbReference type="Rhea" id="RHEA:21796"/>
        <dbReference type="ChEBI" id="CHEBI:15378"/>
        <dbReference type="ChEBI" id="CHEBI:57510"/>
        <dbReference type="ChEBI" id="CHEBI:57783"/>
        <dbReference type="ChEBI" id="CHEBI:58349"/>
        <dbReference type="ChEBI" id="CHEBI:62830"/>
        <dbReference type="EC" id="1.1.1.133"/>
    </reaction>
</comment>
<dbReference type="SUPFAM" id="SSF51735">
    <property type="entry name" value="NAD(P)-binding Rossmann-fold domains"/>
    <property type="match status" value="1"/>
</dbReference>
<dbReference type="Gene3D" id="3.90.25.10">
    <property type="entry name" value="UDP-galactose 4-epimerase, domain 1"/>
    <property type="match status" value="1"/>
</dbReference>
<dbReference type="InterPro" id="IPR029903">
    <property type="entry name" value="RmlD-like-bd"/>
</dbReference>
<dbReference type="Gene3D" id="3.40.50.720">
    <property type="entry name" value="NAD(P)-binding Rossmann-like Domain"/>
    <property type="match status" value="1"/>
</dbReference>
<reference evidence="8 9" key="1">
    <citation type="submission" date="2014-09" db="EMBL/GenBank/DDBJ databases">
        <title>Vibrio maritimus JCM 19235. (C45) whole genome shotgun sequence.</title>
        <authorList>
            <person name="Sawabe T."/>
            <person name="Meirelles P."/>
            <person name="Nakanishi M."/>
            <person name="Sayaka M."/>
            <person name="Hattori M."/>
            <person name="Ohkuma M."/>
        </authorList>
    </citation>
    <scope>NUCLEOTIDE SEQUENCE [LARGE SCALE GENOMIC DNA]</scope>
    <source>
        <strain evidence="9">JCM19235</strain>
    </source>
</reference>
<dbReference type="EC" id="1.1.1.133" evidence="3 6"/>
<comment type="caution">
    <text evidence="8">The sequence shown here is derived from an EMBL/GenBank/DDBJ whole genome shotgun (WGS) entry which is preliminary data.</text>
</comment>
<dbReference type="PANTHER" id="PTHR10491">
    <property type="entry name" value="DTDP-4-DEHYDRORHAMNOSE REDUCTASE"/>
    <property type="match status" value="1"/>
</dbReference>
<gene>
    <name evidence="8" type="ORF">JCM19235_2780</name>
</gene>
<dbReference type="UniPathway" id="UPA00124"/>